<dbReference type="GO" id="GO:0005886">
    <property type="term" value="C:plasma membrane"/>
    <property type="evidence" value="ECO:0007669"/>
    <property type="project" value="TreeGrafter"/>
</dbReference>
<comment type="similarity">
    <text evidence="2 6">Belongs to the acyl-CoA dehydrogenase family.</text>
</comment>
<keyword evidence="5 6" id="KW-0560">Oxidoreductase</keyword>
<dbReference type="Proteomes" id="UP000028702">
    <property type="component" value="Unassembled WGS sequence"/>
</dbReference>
<dbReference type="SUPFAM" id="SSF56645">
    <property type="entry name" value="Acyl-CoA dehydrogenase NM domain-like"/>
    <property type="match status" value="1"/>
</dbReference>
<accession>A0A081BCH3</accession>
<dbReference type="InterPro" id="IPR009075">
    <property type="entry name" value="AcylCo_DH/oxidase_C"/>
</dbReference>
<dbReference type="GO" id="GO:0016627">
    <property type="term" value="F:oxidoreductase activity, acting on the CH-CH group of donors"/>
    <property type="evidence" value="ECO:0007669"/>
    <property type="project" value="InterPro"/>
</dbReference>
<protein>
    <submittedName>
        <fullName evidence="10">Acyl-CoA dehydrogenase</fullName>
    </submittedName>
</protein>
<dbReference type="InterPro" id="IPR052161">
    <property type="entry name" value="Mycobact_Acyl-CoA_DH"/>
</dbReference>
<dbReference type="GO" id="GO:0050660">
    <property type="term" value="F:flavin adenine dinucleotide binding"/>
    <property type="evidence" value="ECO:0007669"/>
    <property type="project" value="InterPro"/>
</dbReference>
<evidence type="ECO:0000256" key="4">
    <source>
        <dbReference type="ARBA" id="ARBA00022827"/>
    </source>
</evidence>
<comment type="caution">
    <text evidence="10">The sequence shown here is derived from an EMBL/GenBank/DDBJ whole genome shotgun (WGS) entry which is preliminary data.</text>
</comment>
<evidence type="ECO:0000256" key="1">
    <source>
        <dbReference type="ARBA" id="ARBA00001974"/>
    </source>
</evidence>
<feature type="domain" description="Acyl-CoA oxidase/dehydrogenase middle" evidence="8">
    <location>
        <begin position="131"/>
        <end position="217"/>
    </location>
</feature>
<proteinExistence type="inferred from homology"/>
<organism evidence="10 11">
    <name type="scientific">Tepidicaulis marinus</name>
    <dbReference type="NCBI Taxonomy" id="1333998"/>
    <lineage>
        <taxon>Bacteria</taxon>
        <taxon>Pseudomonadati</taxon>
        <taxon>Pseudomonadota</taxon>
        <taxon>Alphaproteobacteria</taxon>
        <taxon>Hyphomicrobiales</taxon>
        <taxon>Parvibaculaceae</taxon>
        <taxon>Tepidicaulis</taxon>
    </lineage>
</organism>
<keyword evidence="4 6" id="KW-0274">FAD</keyword>
<evidence type="ECO:0000256" key="2">
    <source>
        <dbReference type="ARBA" id="ARBA00009347"/>
    </source>
</evidence>
<dbReference type="PANTHER" id="PTHR43292:SF4">
    <property type="entry name" value="ACYL-COA DEHYDROGENASE FADE34"/>
    <property type="match status" value="1"/>
</dbReference>
<reference evidence="10 11" key="1">
    <citation type="submission" date="2014-07" db="EMBL/GenBank/DDBJ databases">
        <title>Tepidicaulis marinum gen. nov., sp. nov., a novel marine bacterium denitrifying nitrate to nitrous oxide strictly under microaerobic conditions.</title>
        <authorList>
            <person name="Takeuchi M."/>
            <person name="Yamagishi T."/>
            <person name="Kamagata Y."/>
            <person name="Oshima K."/>
            <person name="Hattori M."/>
            <person name="Katayama T."/>
            <person name="Hanada S."/>
            <person name="Tamaki H."/>
            <person name="Marumo K."/>
            <person name="Maeda H."/>
            <person name="Nedachi M."/>
            <person name="Iwasaki W."/>
            <person name="Suwa Y."/>
            <person name="Sakata S."/>
        </authorList>
    </citation>
    <scope>NUCLEOTIDE SEQUENCE [LARGE SCALE GENOMIC DNA]</scope>
    <source>
        <strain evidence="10 11">MA2</strain>
    </source>
</reference>
<dbReference type="SUPFAM" id="SSF47203">
    <property type="entry name" value="Acyl-CoA dehydrogenase C-terminal domain-like"/>
    <property type="match status" value="1"/>
</dbReference>
<dbReference type="InterPro" id="IPR046373">
    <property type="entry name" value="Acyl-CoA_Oxase/DH_mid-dom_sf"/>
</dbReference>
<sequence>MSTISQKELDEFRAEAAAWVKENAPANPVFMLPLTFMEVGTDAQFNFLREWQNKVYEAGYLGAAWPKEYGGHGLDQAFQDIASQELAKAQTPIMLNAIGLNWAGPLILDIGTEEQKKRYIKGILSAEDIWCQGFSEPDHGSDLGNAQTKAVREGDEYVINGSKIWTTQGNYAKYMILLARTNPDAPNKYAGLSFFLSPMTVPGIETVPIRKLTGEYGFTQTFFTDARIPADCLMGKEGEGWLVAMRTLEYERGARRGQAGGHVMVASDPEAILDLARKATRGGKPAMEDPVVRDKLVQLMIEARSLQLCSSRSRIQPLTQERPASLALSSKLMSTEFYRRLNEFALSLQGPKAAYYVGEEDAYDEGIWQRAYLNSFSATIGGGTSQIQHNIIGEHVLGLPKG</sequence>
<evidence type="ECO:0000313" key="10">
    <source>
        <dbReference type="EMBL" id="GAK45741.1"/>
    </source>
</evidence>
<keyword evidence="11" id="KW-1185">Reference proteome</keyword>
<dbReference type="eggNOG" id="COG1960">
    <property type="taxonomic scope" value="Bacteria"/>
</dbReference>
<dbReference type="Gene3D" id="2.40.110.10">
    <property type="entry name" value="Butyryl-CoA Dehydrogenase, subunit A, domain 2"/>
    <property type="match status" value="1"/>
</dbReference>
<comment type="cofactor">
    <cofactor evidence="1 6">
        <name>FAD</name>
        <dbReference type="ChEBI" id="CHEBI:57692"/>
    </cofactor>
</comment>
<evidence type="ECO:0000256" key="3">
    <source>
        <dbReference type="ARBA" id="ARBA00022630"/>
    </source>
</evidence>
<dbReference type="InterPro" id="IPR006091">
    <property type="entry name" value="Acyl-CoA_Oxase/DH_mid-dom"/>
</dbReference>
<dbReference type="RefSeq" id="WP_045447260.1">
    <property type="nucleotide sequence ID" value="NZ_BBIO01000011.1"/>
</dbReference>
<keyword evidence="3 6" id="KW-0285">Flavoprotein</keyword>
<gene>
    <name evidence="10" type="ORF">M2A_2240</name>
</gene>
<evidence type="ECO:0000259" key="7">
    <source>
        <dbReference type="Pfam" id="PF00441"/>
    </source>
</evidence>
<dbReference type="EMBL" id="BBIO01000011">
    <property type="protein sequence ID" value="GAK45741.1"/>
    <property type="molecule type" value="Genomic_DNA"/>
</dbReference>
<dbReference type="Pfam" id="PF02771">
    <property type="entry name" value="Acyl-CoA_dh_N"/>
    <property type="match status" value="1"/>
</dbReference>
<dbReference type="InterPro" id="IPR036250">
    <property type="entry name" value="AcylCo_DH-like_C"/>
</dbReference>
<evidence type="ECO:0000256" key="5">
    <source>
        <dbReference type="ARBA" id="ARBA00023002"/>
    </source>
</evidence>
<dbReference type="InterPro" id="IPR013786">
    <property type="entry name" value="AcylCoA_DH/ox_N"/>
</dbReference>
<evidence type="ECO:0000259" key="8">
    <source>
        <dbReference type="Pfam" id="PF02770"/>
    </source>
</evidence>
<dbReference type="Pfam" id="PF00441">
    <property type="entry name" value="Acyl-CoA_dh_1"/>
    <property type="match status" value="1"/>
</dbReference>
<feature type="domain" description="Acyl-CoA dehydrogenase/oxidase C-terminal" evidence="7">
    <location>
        <begin position="238"/>
        <end position="397"/>
    </location>
</feature>
<dbReference type="Gene3D" id="1.20.140.10">
    <property type="entry name" value="Butyryl-CoA Dehydrogenase, subunit A, domain 3"/>
    <property type="match status" value="1"/>
</dbReference>
<dbReference type="STRING" id="1333998.M2A_2240"/>
<name>A0A081BCH3_9HYPH</name>
<dbReference type="InterPro" id="IPR009100">
    <property type="entry name" value="AcylCoA_DH/oxidase_NM_dom_sf"/>
</dbReference>
<evidence type="ECO:0000259" key="9">
    <source>
        <dbReference type="Pfam" id="PF02771"/>
    </source>
</evidence>
<dbReference type="AlphaFoldDB" id="A0A081BCH3"/>
<dbReference type="InterPro" id="IPR037069">
    <property type="entry name" value="AcylCoA_DH/ox_N_sf"/>
</dbReference>
<dbReference type="Pfam" id="PF02770">
    <property type="entry name" value="Acyl-CoA_dh_M"/>
    <property type="match status" value="1"/>
</dbReference>
<evidence type="ECO:0000313" key="11">
    <source>
        <dbReference type="Proteomes" id="UP000028702"/>
    </source>
</evidence>
<dbReference type="Gene3D" id="1.10.540.10">
    <property type="entry name" value="Acyl-CoA dehydrogenase/oxidase, N-terminal domain"/>
    <property type="match status" value="1"/>
</dbReference>
<feature type="domain" description="Acyl-CoA dehydrogenase/oxidase N-terminal" evidence="9">
    <location>
        <begin position="42"/>
        <end position="127"/>
    </location>
</feature>
<evidence type="ECO:0000256" key="6">
    <source>
        <dbReference type="RuleBase" id="RU362125"/>
    </source>
</evidence>
<dbReference type="PANTHER" id="PTHR43292">
    <property type="entry name" value="ACYL-COA DEHYDROGENASE"/>
    <property type="match status" value="1"/>
</dbReference>